<keyword evidence="1" id="KW-1133">Transmembrane helix</keyword>
<reference evidence="2 3" key="1">
    <citation type="submission" date="2012-02" db="EMBL/GenBank/DDBJ databases">
        <title>The Genome Sequence of Parabacteroides johnsonii CL02T12C29.</title>
        <authorList>
            <consortium name="The Broad Institute Genome Sequencing Platform"/>
            <person name="Earl A."/>
            <person name="Ward D."/>
            <person name="Feldgarden M."/>
            <person name="Gevers D."/>
            <person name="Zitomersky N.L."/>
            <person name="Coyne M.J."/>
            <person name="Comstock L.E."/>
            <person name="Young S.K."/>
            <person name="Zeng Q."/>
            <person name="Gargeya S."/>
            <person name="Fitzgerald M."/>
            <person name="Haas B."/>
            <person name="Abouelleil A."/>
            <person name="Alvarado L."/>
            <person name="Arachchi H.M."/>
            <person name="Berlin A."/>
            <person name="Chapman S.B."/>
            <person name="Gearin G."/>
            <person name="Goldberg J."/>
            <person name="Griggs A."/>
            <person name="Gujja S."/>
            <person name="Hansen M."/>
            <person name="Heiman D."/>
            <person name="Howarth C."/>
            <person name="Larimer J."/>
            <person name="Lui A."/>
            <person name="MacDonald P.J.P."/>
            <person name="McCowen C."/>
            <person name="Montmayeur A."/>
            <person name="Murphy C."/>
            <person name="Neiman D."/>
            <person name="Pearson M."/>
            <person name="Priest M."/>
            <person name="Roberts A."/>
            <person name="Saif S."/>
            <person name="Shea T."/>
            <person name="Sisk P."/>
            <person name="Stolte C."/>
            <person name="Sykes S."/>
            <person name="Wortman J."/>
            <person name="Nusbaum C."/>
            <person name="Birren B."/>
        </authorList>
    </citation>
    <scope>NUCLEOTIDE SEQUENCE [LARGE SCALE GENOMIC DNA]</scope>
    <source>
        <strain evidence="2 3">CL02T12C29</strain>
    </source>
</reference>
<feature type="transmembrane region" description="Helical" evidence="1">
    <location>
        <begin position="60"/>
        <end position="80"/>
    </location>
</feature>
<evidence type="ECO:0000256" key="1">
    <source>
        <dbReference type="SAM" id="Phobius"/>
    </source>
</evidence>
<keyword evidence="1" id="KW-0472">Membrane</keyword>
<organism evidence="2 3">
    <name type="scientific">Parabacteroides johnsonii CL02T12C29</name>
    <dbReference type="NCBI Taxonomy" id="999419"/>
    <lineage>
        <taxon>Bacteria</taxon>
        <taxon>Pseudomonadati</taxon>
        <taxon>Bacteroidota</taxon>
        <taxon>Bacteroidia</taxon>
        <taxon>Bacteroidales</taxon>
        <taxon>Tannerellaceae</taxon>
        <taxon>Parabacteroides</taxon>
    </lineage>
</organism>
<gene>
    <name evidence="2" type="ORF">HMPREF1077_03347</name>
</gene>
<dbReference type="HOGENOM" id="CLU_2194429_0_0_10"/>
<protein>
    <submittedName>
        <fullName evidence="2">Uncharacterized protein</fullName>
    </submittedName>
</protein>
<evidence type="ECO:0000313" key="3">
    <source>
        <dbReference type="Proteomes" id="UP000001218"/>
    </source>
</evidence>
<keyword evidence="1" id="KW-0812">Transmembrane</keyword>
<accession>K5YTJ3</accession>
<dbReference type="Proteomes" id="UP000001218">
    <property type="component" value="Unassembled WGS sequence"/>
</dbReference>
<dbReference type="AlphaFoldDB" id="K5YTJ3"/>
<proteinExistence type="predicted"/>
<evidence type="ECO:0000313" key="2">
    <source>
        <dbReference type="EMBL" id="EKN06324.1"/>
    </source>
</evidence>
<dbReference type="EMBL" id="AGZP01000031">
    <property type="protein sequence ID" value="EKN06324.1"/>
    <property type="molecule type" value="Genomic_DNA"/>
</dbReference>
<sequence length="108" mass="12671">MISVLCIGWFLYPFSISTKLIKRVFYFYESTICTLLDAYDYDRLINNFLTKCLRNSNNDLVAVLLHKSTFLCIILFFYLFSYASSNTLHTGIFSDISSIFCGYSRDYR</sequence>
<comment type="caution">
    <text evidence="2">The sequence shown here is derived from an EMBL/GenBank/DDBJ whole genome shotgun (WGS) entry which is preliminary data.</text>
</comment>
<name>K5YTJ3_9BACT</name>